<reference evidence="2" key="1">
    <citation type="submission" date="2015-06" db="EMBL/GenBank/DDBJ databases">
        <title>Expansion of signal transduction pathways in fungi by whole-genome duplication.</title>
        <authorList>
            <consortium name="DOE Joint Genome Institute"/>
            <person name="Corrochano L.M."/>
            <person name="Kuo A."/>
            <person name="Marcet-Houben M."/>
            <person name="Polaino S."/>
            <person name="Salamov A."/>
            <person name="Villalobos J.M."/>
            <person name="Alvarez M.I."/>
            <person name="Avalos J."/>
            <person name="Benito E.P."/>
            <person name="Benoit I."/>
            <person name="Burger G."/>
            <person name="Camino L.P."/>
            <person name="Canovas D."/>
            <person name="Cerda-Olmedo E."/>
            <person name="Cheng J.-F."/>
            <person name="Dominguez A."/>
            <person name="Elias M."/>
            <person name="Eslava A.P."/>
            <person name="Glaser F."/>
            <person name="Grimwood J."/>
            <person name="Gutierrez G."/>
            <person name="Heitman J."/>
            <person name="Henrissat B."/>
            <person name="Iturriaga E.A."/>
            <person name="Lang B.F."/>
            <person name="Lavin J.L."/>
            <person name="Lee S."/>
            <person name="Li W."/>
            <person name="Lindquist E."/>
            <person name="Lopez-Garcia S."/>
            <person name="Luque E.M."/>
            <person name="Marcos A.T."/>
            <person name="Martin J."/>
            <person name="McCluskey K."/>
            <person name="Medina H.R."/>
            <person name="Miralles-Duran A."/>
            <person name="Miyazaki A."/>
            <person name="Munoz-Torres E."/>
            <person name="Oguiza J.A."/>
            <person name="Ohm R."/>
            <person name="Olmedo M."/>
            <person name="Orejas M."/>
            <person name="Ortiz-Castellanos L."/>
            <person name="Pisabarro A.G."/>
            <person name="Rodriguez-Romero J."/>
            <person name="Ruiz-Herrera J."/>
            <person name="Ruiz-Vazquez R."/>
            <person name="Sanz C."/>
            <person name="Schackwitz W."/>
            <person name="Schmutz J."/>
            <person name="Shahriari M."/>
            <person name="Shelest E."/>
            <person name="Silva-Franco F."/>
            <person name="Soanes D."/>
            <person name="Syed K."/>
            <person name="Tagua V.G."/>
            <person name="Talbot N.J."/>
            <person name="Thon M."/>
            <person name="De vries R.P."/>
            <person name="Wiebenga A."/>
            <person name="Yadav J.S."/>
            <person name="Braun E.L."/>
            <person name="Baker S."/>
            <person name="Garre V."/>
            <person name="Horwitz B."/>
            <person name="Torres-Martinez S."/>
            <person name="Idnurm A."/>
            <person name="Herrera-Estrella A."/>
            <person name="Gabaldon T."/>
            <person name="Grigoriev I.V."/>
        </authorList>
    </citation>
    <scope>NUCLEOTIDE SEQUENCE [LARGE SCALE GENOMIC DNA]</scope>
    <source>
        <strain evidence="2">NRRL 1555(-)</strain>
    </source>
</reference>
<dbReference type="EMBL" id="KV440990">
    <property type="protein sequence ID" value="OAD70033.1"/>
    <property type="molecule type" value="Genomic_DNA"/>
</dbReference>
<evidence type="ECO:0000313" key="1">
    <source>
        <dbReference type="EMBL" id="OAD70033.1"/>
    </source>
</evidence>
<evidence type="ECO:0000313" key="2">
    <source>
        <dbReference type="Proteomes" id="UP000077315"/>
    </source>
</evidence>
<gene>
    <name evidence="1" type="ORF">PHYBLDRAFT_60355</name>
</gene>
<dbReference type="GeneID" id="29001538"/>
<keyword evidence="2" id="KW-1185">Reference proteome</keyword>
<dbReference type="SUPFAM" id="SSF64288">
    <property type="entry name" value="Chorismate lyase-like"/>
    <property type="match status" value="1"/>
</dbReference>
<dbReference type="STRING" id="763407.A0A162TUZ0"/>
<dbReference type="RefSeq" id="XP_018288073.1">
    <property type="nucleotide sequence ID" value="XM_018440632.1"/>
</dbReference>
<dbReference type="InParanoid" id="A0A162TUZ0"/>
<dbReference type="Proteomes" id="UP000077315">
    <property type="component" value="Unassembled WGS sequence"/>
</dbReference>
<dbReference type="OrthoDB" id="5673at2759"/>
<dbReference type="AlphaFoldDB" id="A0A162TUZ0"/>
<dbReference type="Gene3D" id="3.40.1410.10">
    <property type="entry name" value="Chorismate lyase-like"/>
    <property type="match status" value="1"/>
</dbReference>
<dbReference type="InterPro" id="IPR028978">
    <property type="entry name" value="Chorismate_lyase_/UTRA_dom_sf"/>
</dbReference>
<sequence length="213" mass="23789">MARCLPDIVGTELYKRIPFLFTEELSSKNVFLRLPDAFTPIERMLLQANGNLQRILSAYYNVPSRVEIIKNEAISPINNDSGEAKTMQFERKIVMYFGEHRAYEADSVLVVRDQNVLDLIEKHKYGLGQIFGHTRRSPDFVLHAVGRHGTKPGASFWRDYSLTIPEVLDCFVREIFVEGLLEPSGGCQNTIAPADSAVDPGAAAAGTIWVSDS</sequence>
<protein>
    <submittedName>
        <fullName evidence="1">Uncharacterized protein</fullName>
    </submittedName>
</protein>
<dbReference type="VEuPathDB" id="FungiDB:PHYBLDRAFT_60355"/>
<name>A0A162TUZ0_PHYB8</name>
<accession>A0A162TUZ0</accession>
<proteinExistence type="predicted"/>
<organism evidence="1 2">
    <name type="scientific">Phycomyces blakesleeanus (strain ATCC 8743b / DSM 1359 / FGSC 10004 / NBRC 33097 / NRRL 1555)</name>
    <dbReference type="NCBI Taxonomy" id="763407"/>
    <lineage>
        <taxon>Eukaryota</taxon>
        <taxon>Fungi</taxon>
        <taxon>Fungi incertae sedis</taxon>
        <taxon>Mucoromycota</taxon>
        <taxon>Mucoromycotina</taxon>
        <taxon>Mucoromycetes</taxon>
        <taxon>Mucorales</taxon>
        <taxon>Phycomycetaceae</taxon>
        <taxon>Phycomyces</taxon>
    </lineage>
</organism>